<evidence type="ECO:0000256" key="2">
    <source>
        <dbReference type="ARBA" id="ARBA00023163"/>
    </source>
</evidence>
<dbReference type="PANTHER" id="PTHR31636">
    <property type="entry name" value="OSJNBA0084A10.13 PROTEIN-RELATED"/>
    <property type="match status" value="1"/>
</dbReference>
<evidence type="ECO:0000313" key="6">
    <source>
        <dbReference type="Proteomes" id="UP000215914"/>
    </source>
</evidence>
<reference evidence="5" key="2">
    <citation type="submission" date="2017-02" db="EMBL/GenBank/DDBJ databases">
        <title>Sunflower complete genome.</title>
        <authorList>
            <person name="Langlade N."/>
            <person name="Munos S."/>
        </authorList>
    </citation>
    <scope>NUCLEOTIDE SEQUENCE [LARGE SCALE GENOMIC DNA]</scope>
    <source>
        <tissue evidence="5">Leaves</tissue>
    </source>
</reference>
<reference evidence="4" key="3">
    <citation type="submission" date="2020-06" db="EMBL/GenBank/DDBJ databases">
        <title>Helianthus annuus Genome sequencing and assembly Release 2.</title>
        <authorList>
            <person name="Gouzy J."/>
            <person name="Langlade N."/>
            <person name="Munos S."/>
        </authorList>
    </citation>
    <scope>NUCLEOTIDE SEQUENCE</scope>
    <source>
        <tissue evidence="4">Leaves</tissue>
    </source>
</reference>
<dbReference type="EMBL" id="CM007895">
    <property type="protein sequence ID" value="OTG22218.1"/>
    <property type="molecule type" value="Genomic_DNA"/>
</dbReference>
<reference evidence="4 6" key="1">
    <citation type="journal article" date="2017" name="Nature">
        <title>The sunflower genome provides insights into oil metabolism, flowering and Asterid evolution.</title>
        <authorList>
            <person name="Badouin H."/>
            <person name="Gouzy J."/>
            <person name="Grassa C.J."/>
            <person name="Murat F."/>
            <person name="Staton S.E."/>
            <person name="Cottret L."/>
            <person name="Lelandais-Briere C."/>
            <person name="Owens G.L."/>
            <person name="Carrere S."/>
            <person name="Mayjonade B."/>
            <person name="Legrand L."/>
            <person name="Gill N."/>
            <person name="Kane N.C."/>
            <person name="Bowers J.E."/>
            <person name="Hubner S."/>
            <person name="Bellec A."/>
            <person name="Berard A."/>
            <person name="Berges H."/>
            <person name="Blanchet N."/>
            <person name="Boniface M.C."/>
            <person name="Brunel D."/>
            <person name="Catrice O."/>
            <person name="Chaidir N."/>
            <person name="Claudel C."/>
            <person name="Donnadieu C."/>
            <person name="Faraut T."/>
            <person name="Fievet G."/>
            <person name="Helmstetter N."/>
            <person name="King M."/>
            <person name="Knapp S.J."/>
            <person name="Lai Z."/>
            <person name="Le Paslier M.C."/>
            <person name="Lippi Y."/>
            <person name="Lorenzon L."/>
            <person name="Mandel J.R."/>
            <person name="Marage G."/>
            <person name="Marchand G."/>
            <person name="Marquand E."/>
            <person name="Bret-Mestries E."/>
            <person name="Morien E."/>
            <person name="Nambeesan S."/>
            <person name="Nguyen T."/>
            <person name="Pegot-Espagnet P."/>
            <person name="Pouilly N."/>
            <person name="Raftis F."/>
            <person name="Sallet E."/>
            <person name="Schiex T."/>
            <person name="Thomas J."/>
            <person name="Vandecasteele C."/>
            <person name="Vares D."/>
            <person name="Vear F."/>
            <person name="Vautrin S."/>
            <person name="Crespi M."/>
            <person name="Mangin B."/>
            <person name="Burke J.M."/>
            <person name="Salse J."/>
            <person name="Munos S."/>
            <person name="Vincourt P."/>
            <person name="Rieseberg L.H."/>
            <person name="Langlade N.B."/>
        </authorList>
    </citation>
    <scope>NUCLEOTIDE SEQUENCE [LARGE SCALE GENOMIC DNA]</scope>
    <source>
        <strain evidence="6">cv. SF193</strain>
        <tissue evidence="4">Leaves</tissue>
    </source>
</reference>
<dbReference type="PROSITE" id="PS50985">
    <property type="entry name" value="GRAS"/>
    <property type="match status" value="1"/>
</dbReference>
<dbReference type="Proteomes" id="UP000215914">
    <property type="component" value="Chromosome 6"/>
</dbReference>
<dbReference type="FunCoup" id="A0A251UFV8">
    <property type="interactions" value="313"/>
</dbReference>
<dbReference type="OMA" id="QWASLMH"/>
<accession>A0A251UFV8</accession>
<keyword evidence="1" id="KW-0805">Transcription regulation</keyword>
<evidence type="ECO:0000313" key="5">
    <source>
        <dbReference type="EMBL" id="OTG22218.1"/>
    </source>
</evidence>
<evidence type="ECO:0000313" key="4">
    <source>
        <dbReference type="EMBL" id="KAF5801160.1"/>
    </source>
</evidence>
<dbReference type="OrthoDB" id="666726at2759"/>
<dbReference type="Gramene" id="mRNA:HanXRQr2_Chr06g0244851">
    <property type="protein sequence ID" value="CDS:HanXRQr2_Chr06g0244851.1"/>
    <property type="gene ID" value="HanXRQr2_Chr06g0244851"/>
</dbReference>
<dbReference type="GO" id="GO:0003700">
    <property type="term" value="F:DNA-binding transcription factor activity"/>
    <property type="evidence" value="ECO:0000318"/>
    <property type="project" value="GO_Central"/>
</dbReference>
<sequence length="472" mass="53138">MLGWIMGDVEDPSVSLNKMLNATVSDSAPVDFEFSGGFISPATFNTHLNHHQNQYFSPLNDTLLPHYDKKPNLYNTQMLIPPQPKTYNSRSIEYNPSMQQQGIIDQLFKAADLIQSGNNNPILAQGILARLNHQLSPAGNSFERAAFYFKQALQLLTHSILNNININPQITPVDSPFSLIYKISGYKLLSEVSPYIQFANFTCNQAILESLIGFDRVHVIDFDIGFGGQWASLIQELGLRNNGACFLKITALVSPLTHDQLEVGLTRESLIHFASELNVGFEFEIVNIDALASASWCLPFNVSDNDNEAVAVNLPVHVFSNYQTQIPAVLRFVKRLSPKIVVSVDRGCDRTDLPFANHLIQALKSYSNLLESLDAVNMNLDSLQKIERFLVQPAVEKIVLGRFLFPEKTQPWRDLFVSAGFSPLLFSNFTESQAECLVKRTPVREFHVEKRQSLLVLCWQRRELVSCSAWKC</sequence>
<organism evidence="5 6">
    <name type="scientific">Helianthus annuus</name>
    <name type="common">Common sunflower</name>
    <dbReference type="NCBI Taxonomy" id="4232"/>
    <lineage>
        <taxon>Eukaryota</taxon>
        <taxon>Viridiplantae</taxon>
        <taxon>Streptophyta</taxon>
        <taxon>Embryophyta</taxon>
        <taxon>Tracheophyta</taxon>
        <taxon>Spermatophyta</taxon>
        <taxon>Magnoliopsida</taxon>
        <taxon>eudicotyledons</taxon>
        <taxon>Gunneridae</taxon>
        <taxon>Pentapetalae</taxon>
        <taxon>asterids</taxon>
        <taxon>campanulids</taxon>
        <taxon>Asterales</taxon>
        <taxon>Asteraceae</taxon>
        <taxon>Asteroideae</taxon>
        <taxon>Heliantheae alliance</taxon>
        <taxon>Heliantheae</taxon>
        <taxon>Helianthus</taxon>
    </lineage>
</organism>
<dbReference type="EMBL" id="MNCJ02000321">
    <property type="protein sequence ID" value="KAF5801160.1"/>
    <property type="molecule type" value="Genomic_DNA"/>
</dbReference>
<keyword evidence="2" id="KW-0804">Transcription</keyword>
<dbReference type="GO" id="GO:0006355">
    <property type="term" value="P:regulation of DNA-templated transcription"/>
    <property type="evidence" value="ECO:0000318"/>
    <property type="project" value="GO_Central"/>
</dbReference>
<keyword evidence="6" id="KW-1185">Reference proteome</keyword>
<gene>
    <name evidence="5" type="primary">HAM3</name>
    <name evidence="5" type="ORF">HannXRQ_Chr06g0169101</name>
    <name evidence="4" type="ORF">HanXRQr2_Chr06g0244851</name>
</gene>
<dbReference type="Pfam" id="PF03514">
    <property type="entry name" value="GRAS"/>
    <property type="match status" value="1"/>
</dbReference>
<proteinExistence type="inferred from homology"/>
<evidence type="ECO:0000256" key="1">
    <source>
        <dbReference type="ARBA" id="ARBA00023015"/>
    </source>
</evidence>
<protein>
    <submittedName>
        <fullName evidence="5">Putative GRAS family transcription factor</fullName>
    </submittedName>
    <submittedName>
        <fullName evidence="4">Transcription factor GRAS family</fullName>
    </submittedName>
</protein>
<dbReference type="STRING" id="4232.A0A251UFV8"/>
<dbReference type="GO" id="GO:0005634">
    <property type="term" value="C:nucleus"/>
    <property type="evidence" value="ECO:0000318"/>
    <property type="project" value="GO_Central"/>
</dbReference>
<dbReference type="GO" id="GO:0043565">
    <property type="term" value="F:sequence-specific DNA binding"/>
    <property type="evidence" value="ECO:0000318"/>
    <property type="project" value="GO_Central"/>
</dbReference>
<feature type="region of interest" description="SAW" evidence="3">
    <location>
        <begin position="400"/>
        <end position="471"/>
    </location>
</feature>
<feature type="region of interest" description="VHIID" evidence="3">
    <location>
        <begin position="186"/>
        <end position="251"/>
    </location>
</feature>
<name>A0A251UFV8_HELAN</name>
<dbReference type="AlphaFoldDB" id="A0A251UFV8"/>
<evidence type="ECO:0000256" key="3">
    <source>
        <dbReference type="PROSITE-ProRule" id="PRU01191"/>
    </source>
</evidence>
<comment type="similarity">
    <text evidence="3">Belongs to the GRAS family.</text>
</comment>
<comment type="caution">
    <text evidence="3">Lacks conserved residue(s) required for the propagation of feature annotation.</text>
</comment>
<feature type="short sequence motif" description="VHIID" evidence="3">
    <location>
        <begin position="217"/>
        <end position="221"/>
    </location>
</feature>
<dbReference type="InParanoid" id="A0A251UFV8"/>
<dbReference type="InterPro" id="IPR005202">
    <property type="entry name" value="TF_GRAS"/>
</dbReference>